<reference evidence="1 2" key="1">
    <citation type="submission" date="2016-10" db="EMBL/GenBank/DDBJ databases">
        <authorList>
            <person name="de Groot N.N."/>
        </authorList>
    </citation>
    <scope>NUCLEOTIDE SEQUENCE [LARGE SCALE GENOMIC DNA]</scope>
    <source>
        <strain evidence="1 2">CGMCC 4.5506</strain>
    </source>
</reference>
<accession>A0A222VL20</accession>
<dbReference type="RefSeq" id="WP_245865810.1">
    <property type="nucleotide sequence ID" value="NZ_CP016353.1"/>
</dbReference>
<proteinExistence type="predicted"/>
<dbReference type="Proteomes" id="UP000199494">
    <property type="component" value="Unassembled WGS sequence"/>
</dbReference>
<dbReference type="EMBL" id="FMZE01000002">
    <property type="protein sequence ID" value="SDC41341.1"/>
    <property type="molecule type" value="Genomic_DNA"/>
</dbReference>
<organism evidence="1 2">
    <name type="scientific">Prauserella marina</name>
    <dbReference type="NCBI Taxonomy" id="530584"/>
    <lineage>
        <taxon>Bacteria</taxon>
        <taxon>Bacillati</taxon>
        <taxon>Actinomycetota</taxon>
        <taxon>Actinomycetes</taxon>
        <taxon>Pseudonocardiales</taxon>
        <taxon>Pseudonocardiaceae</taxon>
        <taxon>Prauserella</taxon>
    </lineage>
</organism>
<gene>
    <name evidence="1" type="ORF">SAMN05421630_1022</name>
</gene>
<sequence length="210" mass="22869">MNNQPEHRDIGNGWKLRTRIIAGTAITVLSNDPRLGEAILATARPINTEDHYGCPPDHPATHDPSYRPTPPRPADSTHAVESISICHYTTSTSPNQAQAAPLIASARTTGNHTQNLLTALRTAPTGSGPNEPGNCAPEASLGNRLMVLRLHFHDEQPPQDIVLRYSGCVRNGTDDGHTPRHLTRPLLTEINNNPTRLDEGIKPVFDLTNQ</sequence>
<evidence type="ECO:0000313" key="2">
    <source>
        <dbReference type="Proteomes" id="UP000199494"/>
    </source>
</evidence>
<protein>
    <submittedName>
        <fullName evidence="1">Uncharacterized protein</fullName>
    </submittedName>
</protein>
<keyword evidence="2" id="KW-1185">Reference proteome</keyword>
<name>A0A222VL20_9PSEU</name>
<dbReference type="AlphaFoldDB" id="A0A222VL20"/>
<evidence type="ECO:0000313" key="1">
    <source>
        <dbReference type="EMBL" id="SDC41341.1"/>
    </source>
</evidence>
<dbReference type="KEGG" id="pmad:BAY61_04995"/>